<evidence type="ECO:0000256" key="3">
    <source>
        <dbReference type="SAM" id="Phobius"/>
    </source>
</evidence>
<evidence type="ECO:0000256" key="1">
    <source>
        <dbReference type="ARBA" id="ARBA00037957"/>
    </source>
</evidence>
<feature type="region of interest" description="Disordered" evidence="2">
    <location>
        <begin position="422"/>
        <end position="451"/>
    </location>
</feature>
<dbReference type="Proteomes" id="UP001152759">
    <property type="component" value="Chromosome 10"/>
</dbReference>
<protein>
    <submittedName>
        <fullName evidence="4">Uncharacterized protein</fullName>
    </submittedName>
</protein>
<sequence>MDRYEFIFLLFLMAAIQSLITVPMLPLSDIRALYKDLVWFLQFQSLVPQELLKKKLEDSFAGDEKIRGDRLHRGRDYVEDRSYLHNMEDFSILVEYSFTSICYSEKVIELFNNIKNGHIDPDIIVMNSTLWDINRWGPDGIKMFKSNLVKLMQLVSASIQQKCMFLWLTAPPVLSSIRSSLLPTEISFLKPYVRFNVLEANNFARQIVGLYGHDVLDIHHYLRMQLYHIINDGIHYQPVIDRYVTNLILTHCSLSWNVPLPGNVWNISLEKAVDLPFKQQDHDVEKYIDVNLILEELENTAPNKQLPSAPASNLSVAVSSAPAQPSSAPIQPSSAQAQPSDQIQNVLATTSVTTGEVKSAPCSSSKVKEKRKRKKAKGAKPIPKPSVAQGASATAAASTKVGPAKAGQAKRVLVNSAKKKIIKKKRTPKKGAFAKQGLPPTPAGTHTGTLPVVRKGPLLPTPLLQSTESPPGIIGNVSAEHNSEFPGRNSQMSDFPVEFPQEEQPPSILSTKFQSWKKTKCWRGGKKRVVPYVFPRGNSILGRIRFQNPRQQAPSVRFQNRTYVRPGYQPWRPRQPQEPFYLDPTWN</sequence>
<evidence type="ECO:0000313" key="4">
    <source>
        <dbReference type="EMBL" id="CAH0763121.1"/>
    </source>
</evidence>
<comment type="similarity">
    <text evidence="1">Belongs to the PC-esterase family.</text>
</comment>
<reference evidence="4" key="1">
    <citation type="submission" date="2021-12" db="EMBL/GenBank/DDBJ databases">
        <authorList>
            <person name="King R."/>
        </authorList>
    </citation>
    <scope>NUCLEOTIDE SEQUENCE</scope>
</reference>
<organism evidence="4 5">
    <name type="scientific">Bemisia tabaci</name>
    <name type="common">Sweetpotato whitefly</name>
    <name type="synonym">Aleurodes tabaci</name>
    <dbReference type="NCBI Taxonomy" id="7038"/>
    <lineage>
        <taxon>Eukaryota</taxon>
        <taxon>Metazoa</taxon>
        <taxon>Ecdysozoa</taxon>
        <taxon>Arthropoda</taxon>
        <taxon>Hexapoda</taxon>
        <taxon>Insecta</taxon>
        <taxon>Pterygota</taxon>
        <taxon>Neoptera</taxon>
        <taxon>Paraneoptera</taxon>
        <taxon>Hemiptera</taxon>
        <taxon>Sternorrhyncha</taxon>
        <taxon>Aleyrodoidea</taxon>
        <taxon>Aleyrodidae</taxon>
        <taxon>Aleyrodinae</taxon>
        <taxon>Bemisia</taxon>
    </lineage>
</organism>
<dbReference type="PANTHER" id="PTHR14469">
    <property type="entry name" value="SARCOMA ANTIGEN NY-SAR-23"/>
    <property type="match status" value="1"/>
</dbReference>
<feature type="compositionally biased region" description="Basic residues" evidence="2">
    <location>
        <begin position="368"/>
        <end position="378"/>
    </location>
</feature>
<feature type="region of interest" description="Disordered" evidence="2">
    <location>
        <begin position="354"/>
        <end position="409"/>
    </location>
</feature>
<feature type="region of interest" description="Disordered" evidence="2">
    <location>
        <begin position="317"/>
        <end position="341"/>
    </location>
</feature>
<keyword evidence="3" id="KW-0812">Transmembrane</keyword>
<keyword evidence="5" id="KW-1185">Reference proteome</keyword>
<keyword evidence="3" id="KW-1133">Transmembrane helix</keyword>
<evidence type="ECO:0000256" key="2">
    <source>
        <dbReference type="SAM" id="MobiDB-lite"/>
    </source>
</evidence>
<dbReference type="SUPFAM" id="SSF52266">
    <property type="entry name" value="SGNH hydrolase"/>
    <property type="match status" value="1"/>
</dbReference>
<name>A0A9P0CAP3_BEMTA</name>
<feature type="transmembrane region" description="Helical" evidence="3">
    <location>
        <begin position="6"/>
        <end position="25"/>
    </location>
</feature>
<accession>A0A9P0CAP3</accession>
<dbReference type="PANTHER" id="PTHR14469:SF0">
    <property type="entry name" value="FAMILY WITH SEQUENCE SIMILARITY 113"/>
    <property type="match status" value="1"/>
</dbReference>
<gene>
    <name evidence="4" type="ORF">BEMITA_LOCUS3164</name>
</gene>
<dbReference type="EMBL" id="OU963871">
    <property type="protein sequence ID" value="CAH0763121.1"/>
    <property type="molecule type" value="Genomic_DNA"/>
</dbReference>
<evidence type="ECO:0000313" key="5">
    <source>
        <dbReference type="Proteomes" id="UP001152759"/>
    </source>
</evidence>
<keyword evidence="3" id="KW-0472">Membrane</keyword>
<proteinExistence type="inferred from homology"/>
<dbReference type="AlphaFoldDB" id="A0A9P0CAP3"/>